<name>A0A3E0EPR7_9FLAO</name>
<sequence length="242" mass="27825">MSNFKILFSFIILTVLFSCGKNKETEEHQLEQQKEPNYEQTAPAIPESQKNDTIYKSKEDSVRAVKNSILRKQKFKKKEETGGEEETVAETSVETPIDNTAKTPDNSIPSQKPAIKKAKAPSFVYIKKILNECEIGKVMTQEDLQRQFNIPKEAIQLVKTVTKISDNELDIKWKTTWLVEKMSDAKFNDGRLKVRFEKNRMYTSGGAIGIKYEKKLYTDLYLIGRSAHIPTVKGYYWQIGKD</sequence>
<organism evidence="2 3">
    <name type="scientific">Flavobacterium aquicola</name>
    <dbReference type="NCBI Taxonomy" id="1682742"/>
    <lineage>
        <taxon>Bacteria</taxon>
        <taxon>Pseudomonadati</taxon>
        <taxon>Bacteroidota</taxon>
        <taxon>Flavobacteriia</taxon>
        <taxon>Flavobacteriales</taxon>
        <taxon>Flavobacteriaceae</taxon>
        <taxon>Flavobacterium</taxon>
    </lineage>
</organism>
<evidence type="ECO:0008006" key="4">
    <source>
        <dbReference type="Google" id="ProtNLM"/>
    </source>
</evidence>
<dbReference type="EMBL" id="QUNI01000003">
    <property type="protein sequence ID" value="REH00159.1"/>
    <property type="molecule type" value="Genomic_DNA"/>
</dbReference>
<dbReference type="AlphaFoldDB" id="A0A3E0EPR7"/>
<dbReference type="PROSITE" id="PS51257">
    <property type="entry name" value="PROKAR_LIPOPROTEIN"/>
    <property type="match status" value="1"/>
</dbReference>
<comment type="caution">
    <text evidence="2">The sequence shown here is derived from an EMBL/GenBank/DDBJ whole genome shotgun (WGS) entry which is preliminary data.</text>
</comment>
<proteinExistence type="predicted"/>
<gene>
    <name evidence="2" type="ORF">C8P67_103133</name>
</gene>
<evidence type="ECO:0000313" key="3">
    <source>
        <dbReference type="Proteomes" id="UP000257136"/>
    </source>
</evidence>
<feature type="compositionally biased region" description="Polar residues" evidence="1">
    <location>
        <begin position="97"/>
        <end position="110"/>
    </location>
</feature>
<dbReference type="RefSeq" id="WP_115811271.1">
    <property type="nucleotide sequence ID" value="NZ_QUNI01000003.1"/>
</dbReference>
<accession>A0A3E0EPR7</accession>
<keyword evidence="3" id="KW-1185">Reference proteome</keyword>
<dbReference type="Proteomes" id="UP000257136">
    <property type="component" value="Unassembled WGS sequence"/>
</dbReference>
<feature type="region of interest" description="Disordered" evidence="1">
    <location>
        <begin position="75"/>
        <end position="114"/>
    </location>
</feature>
<feature type="compositionally biased region" description="Basic and acidic residues" evidence="1">
    <location>
        <begin position="26"/>
        <end position="37"/>
    </location>
</feature>
<dbReference type="OrthoDB" id="1346014at2"/>
<evidence type="ECO:0000313" key="2">
    <source>
        <dbReference type="EMBL" id="REH00159.1"/>
    </source>
</evidence>
<reference evidence="2 3" key="1">
    <citation type="submission" date="2018-08" db="EMBL/GenBank/DDBJ databases">
        <title>Genomic Encyclopedia of Archaeal and Bacterial Type Strains, Phase II (KMG-II): from individual species to whole genera.</title>
        <authorList>
            <person name="Goeker M."/>
        </authorList>
    </citation>
    <scope>NUCLEOTIDE SEQUENCE [LARGE SCALE GENOMIC DNA]</scope>
    <source>
        <strain evidence="2 3">DSM 100880</strain>
    </source>
</reference>
<evidence type="ECO:0000256" key="1">
    <source>
        <dbReference type="SAM" id="MobiDB-lite"/>
    </source>
</evidence>
<protein>
    <recommendedName>
        <fullName evidence="4">Lipoprotein</fullName>
    </recommendedName>
</protein>
<feature type="region of interest" description="Disordered" evidence="1">
    <location>
        <begin position="26"/>
        <end position="57"/>
    </location>
</feature>